<dbReference type="PROSITE" id="PS00622">
    <property type="entry name" value="HTH_LUXR_1"/>
    <property type="match status" value="1"/>
</dbReference>
<dbReference type="InterPro" id="IPR000792">
    <property type="entry name" value="Tscrpt_reg_LuxR_C"/>
</dbReference>
<feature type="domain" description="HTH luxR-type" evidence="4">
    <location>
        <begin position="157"/>
        <end position="222"/>
    </location>
</feature>
<evidence type="ECO:0000313" key="5">
    <source>
        <dbReference type="EMBL" id="VEP18517.1"/>
    </source>
</evidence>
<dbReference type="Pfam" id="PF00196">
    <property type="entry name" value="GerE"/>
    <property type="match status" value="1"/>
</dbReference>
<dbReference type="SUPFAM" id="SSF46894">
    <property type="entry name" value="C-terminal effector domain of the bipartite response regulators"/>
    <property type="match status" value="1"/>
</dbReference>
<dbReference type="InterPro" id="IPR036388">
    <property type="entry name" value="WH-like_DNA-bd_sf"/>
</dbReference>
<reference evidence="5 6" key="1">
    <citation type="submission" date="2019-01" db="EMBL/GenBank/DDBJ databases">
        <authorList>
            <person name="Brito A."/>
        </authorList>
    </citation>
    <scope>NUCLEOTIDE SEQUENCE [LARGE SCALE GENOMIC DNA]</scope>
    <source>
        <strain evidence="5">1</strain>
    </source>
</reference>
<gene>
    <name evidence="5" type="ORF">H1P_800008</name>
</gene>
<dbReference type="PRINTS" id="PR00038">
    <property type="entry name" value="HTHLUXR"/>
</dbReference>
<evidence type="ECO:0000259" key="4">
    <source>
        <dbReference type="PROSITE" id="PS50043"/>
    </source>
</evidence>
<accession>A0A563W4E9</accession>
<evidence type="ECO:0000256" key="3">
    <source>
        <dbReference type="ARBA" id="ARBA00023163"/>
    </source>
</evidence>
<keyword evidence="2" id="KW-0238">DNA-binding</keyword>
<keyword evidence="6" id="KW-1185">Reference proteome</keyword>
<keyword evidence="1" id="KW-0805">Transcription regulation</keyword>
<evidence type="ECO:0000313" key="6">
    <source>
        <dbReference type="Proteomes" id="UP000320055"/>
    </source>
</evidence>
<dbReference type="CDD" id="cd06170">
    <property type="entry name" value="LuxR_C_like"/>
    <property type="match status" value="1"/>
</dbReference>
<sequence>MILNQKISLICDRLYFTECEQCFLNLVHQVLMQTDEIAPTDKKEQQILTQLKQVFDRLGVIVVTHEAQVKSLTQRGEQLLSHYFPHCESCSLPESLQHWFKHQISLLISKGKIPSSCFPLHIERAGKQLLIRLSSNLIREQYLILLEEQELKSFSISSLELLGLTKREAEVLFWVAKDRSNAGIAKVLGCCEGTVRKHLEHIHAKLGVQTRTAAVMFALERLGLLQESLVSISS</sequence>
<dbReference type="PROSITE" id="PS50043">
    <property type="entry name" value="HTH_LUXR_2"/>
    <property type="match status" value="1"/>
</dbReference>
<dbReference type="Gene3D" id="1.10.10.10">
    <property type="entry name" value="Winged helix-like DNA-binding domain superfamily/Winged helix DNA-binding domain"/>
    <property type="match status" value="1"/>
</dbReference>
<dbReference type="EMBL" id="CAACVJ010000688">
    <property type="protein sequence ID" value="VEP18517.1"/>
    <property type="molecule type" value="Genomic_DNA"/>
</dbReference>
<dbReference type="SMART" id="SM00421">
    <property type="entry name" value="HTH_LUXR"/>
    <property type="match status" value="1"/>
</dbReference>
<keyword evidence="3" id="KW-0804">Transcription</keyword>
<protein>
    <recommendedName>
        <fullName evidence="4">HTH luxR-type domain-containing protein</fullName>
    </recommendedName>
</protein>
<dbReference type="AlphaFoldDB" id="A0A563W4E9"/>
<dbReference type="Proteomes" id="UP000320055">
    <property type="component" value="Unassembled WGS sequence"/>
</dbReference>
<proteinExistence type="predicted"/>
<dbReference type="PANTHER" id="PTHR44688">
    <property type="entry name" value="DNA-BINDING TRANSCRIPTIONAL ACTIVATOR DEVR_DOSR"/>
    <property type="match status" value="1"/>
</dbReference>
<dbReference type="GO" id="GO:0003677">
    <property type="term" value="F:DNA binding"/>
    <property type="evidence" value="ECO:0007669"/>
    <property type="project" value="UniProtKB-KW"/>
</dbReference>
<evidence type="ECO:0000256" key="2">
    <source>
        <dbReference type="ARBA" id="ARBA00023125"/>
    </source>
</evidence>
<dbReference type="PANTHER" id="PTHR44688:SF16">
    <property type="entry name" value="DNA-BINDING TRANSCRIPTIONAL ACTIVATOR DEVR_DOSR"/>
    <property type="match status" value="1"/>
</dbReference>
<evidence type="ECO:0000256" key="1">
    <source>
        <dbReference type="ARBA" id="ARBA00023015"/>
    </source>
</evidence>
<name>A0A563W4E9_9CYAN</name>
<dbReference type="InterPro" id="IPR016032">
    <property type="entry name" value="Sig_transdc_resp-reg_C-effctor"/>
</dbReference>
<organism evidence="5 6">
    <name type="scientific">Hyella patelloides LEGE 07179</name>
    <dbReference type="NCBI Taxonomy" id="945734"/>
    <lineage>
        <taxon>Bacteria</taxon>
        <taxon>Bacillati</taxon>
        <taxon>Cyanobacteriota</taxon>
        <taxon>Cyanophyceae</taxon>
        <taxon>Pleurocapsales</taxon>
        <taxon>Hyellaceae</taxon>
        <taxon>Hyella</taxon>
    </lineage>
</organism>
<dbReference type="OrthoDB" id="427982at2"/>
<dbReference type="GO" id="GO:0006355">
    <property type="term" value="P:regulation of DNA-templated transcription"/>
    <property type="evidence" value="ECO:0007669"/>
    <property type="project" value="InterPro"/>
</dbReference>